<dbReference type="AlphaFoldDB" id="A0A5P2AZU2"/>
<evidence type="ECO:0008006" key="3">
    <source>
        <dbReference type="Google" id="ProtNLM"/>
    </source>
</evidence>
<dbReference type="Proteomes" id="UP000324106">
    <property type="component" value="Chromosome"/>
</dbReference>
<dbReference type="OrthoDB" id="164904at2"/>
<protein>
    <recommendedName>
        <fullName evidence="3">DUF2867 domain-containing protein</fullName>
    </recommendedName>
</protein>
<organism evidence="1 2">
    <name type="scientific">Streptomyces venezuelae</name>
    <dbReference type="NCBI Taxonomy" id="54571"/>
    <lineage>
        <taxon>Bacteria</taxon>
        <taxon>Bacillati</taxon>
        <taxon>Actinomycetota</taxon>
        <taxon>Actinomycetes</taxon>
        <taxon>Kitasatosporales</taxon>
        <taxon>Streptomycetaceae</taxon>
        <taxon>Streptomyces</taxon>
    </lineage>
</organism>
<gene>
    <name evidence="1" type="ORF">DEJ46_23125</name>
</gene>
<sequence>MGTLPYVDEHAVIVELGADEAWVRVRGGVERALARPWLAAYARVVGAEPREGGGPRPLAEGALFPGFRVVRAVPGRELALEGRHRYSSYSLVFRIEELADGRSRLRAVSRAAFPGVAGWVYRVLVIRSGGHAAGMRRMLASISGGS</sequence>
<proteinExistence type="predicted"/>
<reference evidence="1 2" key="1">
    <citation type="submission" date="2018-05" db="EMBL/GenBank/DDBJ databases">
        <title>Streptomyces venezuelae.</title>
        <authorList>
            <person name="Kim W."/>
            <person name="Lee N."/>
            <person name="Cho B.-K."/>
        </authorList>
    </citation>
    <scope>NUCLEOTIDE SEQUENCE [LARGE SCALE GENOMIC DNA]</scope>
    <source>
        <strain evidence="1 2">ATCC 15068</strain>
    </source>
</reference>
<name>A0A5P2AZU2_STRVZ</name>
<evidence type="ECO:0000313" key="2">
    <source>
        <dbReference type="Proteomes" id="UP000324106"/>
    </source>
</evidence>
<dbReference type="EMBL" id="CP029194">
    <property type="protein sequence ID" value="QES21639.1"/>
    <property type="molecule type" value="Genomic_DNA"/>
</dbReference>
<dbReference type="RefSeq" id="WP_150269256.1">
    <property type="nucleotide sequence ID" value="NZ_CP029194.1"/>
</dbReference>
<evidence type="ECO:0000313" key="1">
    <source>
        <dbReference type="EMBL" id="QES21639.1"/>
    </source>
</evidence>
<dbReference type="SUPFAM" id="SSF55961">
    <property type="entry name" value="Bet v1-like"/>
    <property type="match status" value="1"/>
</dbReference>
<accession>A0A5P2AZU2</accession>